<dbReference type="SUPFAM" id="SSF47576">
    <property type="entry name" value="Calponin-homology domain, CH-domain"/>
    <property type="match status" value="1"/>
</dbReference>
<evidence type="ECO:0000313" key="4">
    <source>
        <dbReference type="Proteomes" id="UP000038009"/>
    </source>
</evidence>
<feature type="compositionally biased region" description="Acidic residues" evidence="1">
    <location>
        <begin position="560"/>
        <end position="573"/>
    </location>
</feature>
<organism evidence="3 4">
    <name type="scientific">Leptomonas seymouri</name>
    <dbReference type="NCBI Taxonomy" id="5684"/>
    <lineage>
        <taxon>Eukaryota</taxon>
        <taxon>Discoba</taxon>
        <taxon>Euglenozoa</taxon>
        <taxon>Kinetoplastea</taxon>
        <taxon>Metakinetoplastina</taxon>
        <taxon>Trypanosomatida</taxon>
        <taxon>Trypanosomatidae</taxon>
        <taxon>Leishmaniinae</taxon>
        <taxon>Leptomonas</taxon>
    </lineage>
</organism>
<feature type="compositionally biased region" description="Polar residues" evidence="1">
    <location>
        <begin position="459"/>
        <end position="476"/>
    </location>
</feature>
<evidence type="ECO:0000259" key="2">
    <source>
        <dbReference type="PROSITE" id="PS50021"/>
    </source>
</evidence>
<feature type="region of interest" description="Disordered" evidence="1">
    <location>
        <begin position="403"/>
        <end position="577"/>
    </location>
</feature>
<dbReference type="OMA" id="RYHSRHW"/>
<feature type="compositionally biased region" description="Basic and acidic residues" evidence="1">
    <location>
        <begin position="367"/>
        <end position="390"/>
    </location>
</feature>
<reference evidence="3 4" key="1">
    <citation type="journal article" date="2015" name="PLoS Pathog.">
        <title>Leptomonas seymouri: Adaptations to the Dixenous Life Cycle Analyzed by Genome Sequencing, Transcriptome Profiling and Co-infection with Leishmania donovani.</title>
        <authorList>
            <person name="Kraeva N."/>
            <person name="Butenko A."/>
            <person name="Hlavacova J."/>
            <person name="Kostygov A."/>
            <person name="Myskova J."/>
            <person name="Grybchuk D."/>
            <person name="Lestinova T."/>
            <person name="Votypka J."/>
            <person name="Volf P."/>
            <person name="Opperdoes F."/>
            <person name="Flegontov P."/>
            <person name="Lukes J."/>
            <person name="Yurchenko V."/>
        </authorList>
    </citation>
    <scope>NUCLEOTIDE SEQUENCE [LARGE SCALE GENOMIC DNA]</scope>
    <source>
        <strain evidence="3 4">ATCC 30220</strain>
    </source>
</reference>
<feature type="compositionally biased region" description="Basic and acidic residues" evidence="1">
    <location>
        <begin position="478"/>
        <end position="494"/>
    </location>
</feature>
<comment type="caution">
    <text evidence="3">The sequence shown here is derived from an EMBL/GenBank/DDBJ whole genome shotgun (WGS) entry which is preliminary data.</text>
</comment>
<dbReference type="Proteomes" id="UP000038009">
    <property type="component" value="Unassembled WGS sequence"/>
</dbReference>
<feature type="compositionally biased region" description="Basic and acidic residues" evidence="1">
    <location>
        <begin position="432"/>
        <end position="447"/>
    </location>
</feature>
<dbReference type="AlphaFoldDB" id="A0A0N1IJX5"/>
<feature type="region of interest" description="Disordered" evidence="1">
    <location>
        <begin position="351"/>
        <end position="390"/>
    </location>
</feature>
<dbReference type="PROSITE" id="PS50021">
    <property type="entry name" value="CH"/>
    <property type="match status" value="1"/>
</dbReference>
<dbReference type="InterPro" id="IPR001715">
    <property type="entry name" value="CH_dom"/>
</dbReference>
<gene>
    <name evidence="3" type="ORF">ABL78_5338</name>
</gene>
<keyword evidence="4" id="KW-1185">Reference proteome</keyword>
<proteinExistence type="predicted"/>
<feature type="domain" description="Calponin-homology (CH)" evidence="2">
    <location>
        <begin position="200"/>
        <end position="315"/>
    </location>
</feature>
<evidence type="ECO:0000256" key="1">
    <source>
        <dbReference type="SAM" id="MobiDB-lite"/>
    </source>
</evidence>
<feature type="compositionally biased region" description="Polar residues" evidence="1">
    <location>
        <begin position="543"/>
        <end position="558"/>
    </location>
</feature>
<dbReference type="GO" id="GO:0051015">
    <property type="term" value="F:actin filament binding"/>
    <property type="evidence" value="ECO:0007669"/>
    <property type="project" value="TreeGrafter"/>
</dbReference>
<dbReference type="VEuPathDB" id="TriTrypDB:Lsey_0177_0080"/>
<dbReference type="GO" id="GO:0051764">
    <property type="term" value="P:actin crosslink formation"/>
    <property type="evidence" value="ECO:0007669"/>
    <property type="project" value="TreeGrafter"/>
</dbReference>
<dbReference type="InterPro" id="IPR036872">
    <property type="entry name" value="CH_dom_sf"/>
</dbReference>
<accession>A0A0N1IJX5</accession>
<feature type="compositionally biased region" description="Basic and acidic residues" evidence="1">
    <location>
        <begin position="528"/>
        <end position="539"/>
    </location>
</feature>
<evidence type="ECO:0000313" key="3">
    <source>
        <dbReference type="EMBL" id="KPI85600.1"/>
    </source>
</evidence>
<dbReference type="EMBL" id="LJSK01000177">
    <property type="protein sequence ID" value="KPI85600.1"/>
    <property type="molecule type" value="Genomic_DNA"/>
</dbReference>
<name>A0A0N1IJX5_LEPSE</name>
<dbReference type="PANTHER" id="PTHR46756">
    <property type="entry name" value="TRANSGELIN"/>
    <property type="match status" value="1"/>
</dbReference>
<sequence>MSRSFSEQDRCDLREIFRIYDFSKVEKVGDVVADAEKKGTSPAELFDNLYAFYNIKKLPQRDAVAKRLHMAVTTASEADVESALREAEMKGFSERDAVRALERKHNVRRVSNRTLQTTRKNLNSVQDDAVAEEPSELLRTASQLRHVNVNESSTSFLSGSVSASKPENFGGNAHDGEPTVIVARPPSSLCAPPTQENLDEIMSEEVREWLAKILGETYNRDVLAMANFIDALRNGVLLHVLLQKMEDPPVADAALKLPKRSTGFFIRDNVATFLKEAKNRFHLVDAQLFTDSDLVDGKSDRQVVTCLMAMARIAYSAGTIKLAPSIIMYEREIEQRSAQLTKKELDRIVSEAMASEDQGIPTLQRDGLTEEERPSTEREKSASDSSLKEVAGENAVVGVHAAGPHRGDAAQGEAPSPVAVKETSSSSTAPEKSTREGSEVASDHGEEAPGTALRGATPLGTSPLTTVVHTLSPTKPSRSRDHSAVRERRTRIDETESSSRTSSAPHAVADDVKEATAMTGKSSPTPSSEDRHTLPKRDASPVGTPNTPSVPQTDNNNVESSEEDEREDGDDDGAGGRVFYLRNNMLQSTRPTPEEKLKQQAKRKMAAPRVVWKSPNLPLTTAMPPRYHSRHWDGIDIALGQHLNKHYEAHPQSPWRFHMVASTSGEYVLHNRQNAQKRVVYLRIIQTRLFLRNTGANQQWVRIDEALTALENSR</sequence>
<dbReference type="GO" id="GO:0008093">
    <property type="term" value="F:cytoskeletal anchor activity"/>
    <property type="evidence" value="ECO:0007669"/>
    <property type="project" value="TreeGrafter"/>
</dbReference>
<feature type="compositionally biased region" description="Polar residues" evidence="1">
    <location>
        <begin position="422"/>
        <end position="431"/>
    </location>
</feature>
<dbReference type="Pfam" id="PF00307">
    <property type="entry name" value="CH"/>
    <property type="match status" value="1"/>
</dbReference>
<dbReference type="OrthoDB" id="21595at2759"/>
<dbReference type="Gene3D" id="1.10.418.10">
    <property type="entry name" value="Calponin-like domain"/>
    <property type="match status" value="1"/>
</dbReference>
<dbReference type="PANTHER" id="PTHR46756:SF18">
    <property type="entry name" value="GAS2-LIKE PROTEIN PICKLED EGGS"/>
    <property type="match status" value="1"/>
</dbReference>
<protein>
    <recommendedName>
        <fullName evidence="2">Calponin-homology (CH) domain-containing protein</fullName>
    </recommendedName>
</protein>
<dbReference type="GO" id="GO:0005884">
    <property type="term" value="C:actin filament"/>
    <property type="evidence" value="ECO:0007669"/>
    <property type="project" value="TreeGrafter"/>
</dbReference>
<dbReference type="SMART" id="SM00033">
    <property type="entry name" value="CH"/>
    <property type="match status" value="1"/>
</dbReference>